<comment type="similarity">
    <text evidence="2 5">Belongs to the bacterial flagellin family.</text>
</comment>
<evidence type="ECO:0000259" key="7">
    <source>
        <dbReference type="Pfam" id="PF00700"/>
    </source>
</evidence>
<gene>
    <name evidence="8" type="ORF">HC231_08685</name>
</gene>
<comment type="subcellular location">
    <subcellularLocation>
        <location evidence="5">Secreted</location>
    </subcellularLocation>
    <subcellularLocation>
        <location evidence="5">Bacterial flagellum</location>
    </subcellularLocation>
</comment>
<evidence type="ECO:0000313" key="9">
    <source>
        <dbReference type="Proteomes" id="UP000671960"/>
    </source>
</evidence>
<organism evidence="8 9">
    <name type="scientific">Brenneria izadpanahii</name>
    <dbReference type="NCBI Taxonomy" id="2722756"/>
    <lineage>
        <taxon>Bacteria</taxon>
        <taxon>Pseudomonadati</taxon>
        <taxon>Pseudomonadota</taxon>
        <taxon>Gammaproteobacteria</taxon>
        <taxon>Enterobacterales</taxon>
        <taxon>Pectobacteriaceae</taxon>
        <taxon>Brenneria</taxon>
    </lineage>
</organism>
<dbReference type="Gene3D" id="6.10.10.10">
    <property type="entry name" value="Flagellar export chaperone, C-terminal domain"/>
    <property type="match status" value="1"/>
</dbReference>
<keyword evidence="9" id="KW-1185">Reference proteome</keyword>
<dbReference type="Pfam" id="PF00669">
    <property type="entry name" value="Flagellin_N"/>
    <property type="match status" value="1"/>
</dbReference>
<feature type="domain" description="Flagellin N-terminal" evidence="6">
    <location>
        <begin position="5"/>
        <end position="140"/>
    </location>
</feature>
<evidence type="ECO:0000256" key="1">
    <source>
        <dbReference type="ARBA" id="ARBA00002270"/>
    </source>
</evidence>
<keyword evidence="4 5" id="KW-0975">Bacterial flagellum</keyword>
<evidence type="ECO:0000256" key="4">
    <source>
        <dbReference type="ARBA" id="ARBA00023143"/>
    </source>
</evidence>
<dbReference type="SUPFAM" id="SSF64518">
    <property type="entry name" value="Phase 1 flagellin"/>
    <property type="match status" value="1"/>
</dbReference>
<dbReference type="EMBL" id="CP050854">
    <property type="protein sequence ID" value="QTF07990.1"/>
    <property type="molecule type" value="Genomic_DNA"/>
</dbReference>
<dbReference type="Proteomes" id="UP000671960">
    <property type="component" value="Chromosome"/>
</dbReference>
<keyword evidence="3 5" id="KW-0964">Secreted</keyword>
<evidence type="ECO:0000259" key="6">
    <source>
        <dbReference type="Pfam" id="PF00669"/>
    </source>
</evidence>
<accession>A0ABX7URR6</accession>
<evidence type="ECO:0000256" key="3">
    <source>
        <dbReference type="ARBA" id="ARBA00022525"/>
    </source>
</evidence>
<evidence type="ECO:0000256" key="2">
    <source>
        <dbReference type="ARBA" id="ARBA00005709"/>
    </source>
</evidence>
<protein>
    <recommendedName>
        <fullName evidence="5">Flagellin</fullName>
    </recommendedName>
</protein>
<dbReference type="PANTHER" id="PTHR42792">
    <property type="entry name" value="FLAGELLIN"/>
    <property type="match status" value="1"/>
</dbReference>
<feature type="domain" description="Flagellin C-terminal" evidence="7">
    <location>
        <begin position="191"/>
        <end position="274"/>
    </location>
</feature>
<evidence type="ECO:0000313" key="8">
    <source>
        <dbReference type="EMBL" id="QTF07990.1"/>
    </source>
</evidence>
<evidence type="ECO:0000256" key="5">
    <source>
        <dbReference type="RuleBase" id="RU362073"/>
    </source>
</evidence>
<keyword evidence="8" id="KW-0969">Cilium</keyword>
<dbReference type="InterPro" id="IPR042187">
    <property type="entry name" value="Flagellin_C_sub2"/>
</dbReference>
<dbReference type="InterPro" id="IPR046358">
    <property type="entry name" value="Flagellin_C"/>
</dbReference>
<proteinExistence type="inferred from homology"/>
<keyword evidence="8" id="KW-0282">Flagellum</keyword>
<dbReference type="Pfam" id="PF00700">
    <property type="entry name" value="Flagellin_C"/>
    <property type="match status" value="1"/>
</dbReference>
<sequence length="276" mass="28469">MAISVLTNSISLSAQNNLNSSQSKLGQAIERLSSGLQINSAADNAAGQAIANRLQSSINGLNQAATNANDGISLAQTTEGALDEINDNLQSIRTLVVQAANGTNSTSDLTSIQEEITARLDEIDRISSQTSYNGKSLLSADGNTISLQIGTNDGETISFTLNSASSGDLGGGVRDIDVTTADFSGGTTLSDIDAAIAEVDSQRSSLGSIQNRLESTINNLTSTTTNLSDAQSRIQDADYATEVSNMSKAQILQQAGASVLSQANAVPQIALTLLQG</sequence>
<dbReference type="Gene3D" id="1.20.1330.10">
    <property type="entry name" value="f41 fragment of flagellin, N-terminal domain"/>
    <property type="match status" value="1"/>
</dbReference>
<name>A0ABX7URR6_9GAMM</name>
<dbReference type="PRINTS" id="PR00207">
    <property type="entry name" value="FLAGELLIN"/>
</dbReference>
<dbReference type="InterPro" id="IPR001492">
    <property type="entry name" value="Flagellin"/>
</dbReference>
<dbReference type="PANTHER" id="PTHR42792:SF2">
    <property type="entry name" value="FLAGELLIN"/>
    <property type="match status" value="1"/>
</dbReference>
<comment type="function">
    <text evidence="1 5">Flagellin is the subunit protein which polymerizes to form the filaments of bacterial flagella.</text>
</comment>
<reference evidence="8 9" key="1">
    <citation type="submission" date="2020-03" db="EMBL/GenBank/DDBJ databases">
        <authorList>
            <person name="Bakhshi Ganjeh M."/>
        </authorList>
    </citation>
    <scope>NUCLEOTIDE SEQUENCE [LARGE SCALE GENOMIC DNA]</scope>
    <source>
        <strain evidence="9">Iran 50</strain>
    </source>
</reference>
<dbReference type="RefSeq" id="WP_208230611.1">
    <property type="nucleotide sequence ID" value="NZ_CP050854.1"/>
</dbReference>
<keyword evidence="8" id="KW-0966">Cell projection</keyword>
<dbReference type="InterPro" id="IPR001029">
    <property type="entry name" value="Flagellin_N"/>
</dbReference>